<keyword evidence="4" id="KW-1185">Reference proteome</keyword>
<dbReference type="Pfam" id="PF10607">
    <property type="entry name" value="CTLH"/>
    <property type="match status" value="1"/>
</dbReference>
<dbReference type="GeneID" id="73378444"/>
<proteinExistence type="predicted"/>
<dbReference type="InterPro" id="IPR045098">
    <property type="entry name" value="Fyv10_fam"/>
</dbReference>
<evidence type="ECO:0000313" key="4">
    <source>
        <dbReference type="Proteomes" id="UP001202479"/>
    </source>
</evidence>
<keyword evidence="1" id="KW-0175">Coiled coil</keyword>
<dbReference type="PANTHER" id="PTHR12170:SF3">
    <property type="entry name" value="GH10162P"/>
    <property type="match status" value="1"/>
</dbReference>
<dbReference type="RefSeq" id="XP_049182091.1">
    <property type="nucleotide sequence ID" value="XM_049326776.1"/>
</dbReference>
<dbReference type="GO" id="GO:0005634">
    <property type="term" value="C:nucleus"/>
    <property type="evidence" value="ECO:0007669"/>
    <property type="project" value="TreeGrafter"/>
</dbReference>
<name>A0AAI9T169_9ASCO</name>
<dbReference type="EMBL" id="JAHUZD010000024">
    <property type="protein sequence ID" value="KAI3406346.2"/>
    <property type="molecule type" value="Genomic_DNA"/>
</dbReference>
<dbReference type="InterPro" id="IPR024964">
    <property type="entry name" value="CTLH/CRA"/>
</dbReference>
<comment type="caution">
    <text evidence="3">The sequence shown here is derived from an EMBL/GenBank/DDBJ whole genome shotgun (WGS) entry which is preliminary data.</text>
</comment>
<accession>A0AAI9T169</accession>
<dbReference type="AlphaFoldDB" id="A0AAI9T169"/>
<evidence type="ECO:0000259" key="2">
    <source>
        <dbReference type="Pfam" id="PF10607"/>
    </source>
</evidence>
<reference evidence="3" key="1">
    <citation type="journal article" date="2022" name="DNA Res.">
        <title>Genome analysis of five recently described species of the CUG-Ser clade uncovers Candida theae as a new hybrid lineage with pathogenic potential in the Candida parapsilosis species complex.</title>
        <authorList>
            <person name="Mixao V."/>
            <person name="Del Olmo V."/>
            <person name="Hegedusova E."/>
            <person name="Saus E."/>
            <person name="Pryszcz L."/>
            <person name="Cillingova A."/>
            <person name="Nosek J."/>
            <person name="Gabaldon T."/>
        </authorList>
    </citation>
    <scope>NUCLEOTIDE SEQUENCE</scope>
    <source>
        <strain evidence="3">CBS 10844</strain>
    </source>
</reference>
<feature type="domain" description="CTLH/CRA C-terminal to LisH motif" evidence="2">
    <location>
        <begin position="219"/>
        <end position="432"/>
    </location>
</feature>
<protein>
    <recommendedName>
        <fullName evidence="2">CTLH/CRA C-terminal to LisH motif domain-containing protein</fullName>
    </recommendedName>
</protein>
<evidence type="ECO:0000313" key="3">
    <source>
        <dbReference type="EMBL" id="KAI3406346.2"/>
    </source>
</evidence>
<dbReference type="GO" id="GO:0004842">
    <property type="term" value="F:ubiquitin-protein transferase activity"/>
    <property type="evidence" value="ECO:0007669"/>
    <property type="project" value="InterPro"/>
</dbReference>
<gene>
    <name evidence="3" type="ORF">KGF56_000827</name>
</gene>
<sequence>MTTSLLNSLSQEINQFDVSGRQSLNELYENSESFLQQLKDIESALHDEIHQEEQQRQNLAQSPDTISAPISRLLCSAKTQSLHEDLLQCTDGWYKSSIDCLKSYNSANNKFSKNVLNNSKFAVDLDEAYSYKLNMDSFPVCNFNIEEALAEISPTNTQTSFIFHDIEAKNAKQENKEELTKAIILHLFKIGQSSVVPEILKRQPPSSPISINPELLQQFSLLNEIVDDICIRHDLNQTLGWFHTKYNERILNPNSYHDLEDAESFSNTEFKFHMLQFIILLNGKDSEFSYDDAVEAYFYSKEHFNKFLKNYLHEMAPLVTLILFNSNNNNSGIEQFSKQRNKEYAIQNFIEKMRNGFIIESDASSRNRKKGGKVDFVSELLQNFKNIHENTSLFTNLANDFVSEYCKDMKLSSDSSLFQSILAGHVYLPSFYKYNKVQLKLKNYKSIGEKSAKDTNSKTNSKDFPQHHAHHVHELPFQLSDKNRFLFKNHPIFICPISREQATPVTHEIISSTFIESKDGAPLTVKREKYIRFNPATTQVVVLNYCHHLALRESIWQLSKKGIDIFKCPYCYKKHKYTDVSDAYFIDL</sequence>
<dbReference type="GO" id="GO:0043161">
    <property type="term" value="P:proteasome-mediated ubiquitin-dependent protein catabolic process"/>
    <property type="evidence" value="ECO:0007669"/>
    <property type="project" value="InterPro"/>
</dbReference>
<feature type="coiled-coil region" evidence="1">
    <location>
        <begin position="24"/>
        <end position="55"/>
    </location>
</feature>
<dbReference type="GO" id="GO:0005737">
    <property type="term" value="C:cytoplasm"/>
    <property type="evidence" value="ECO:0007669"/>
    <property type="project" value="TreeGrafter"/>
</dbReference>
<organism evidence="3 4">
    <name type="scientific">Candida oxycetoniae</name>
    <dbReference type="NCBI Taxonomy" id="497107"/>
    <lineage>
        <taxon>Eukaryota</taxon>
        <taxon>Fungi</taxon>
        <taxon>Dikarya</taxon>
        <taxon>Ascomycota</taxon>
        <taxon>Saccharomycotina</taxon>
        <taxon>Pichiomycetes</taxon>
        <taxon>Debaryomycetaceae</taxon>
        <taxon>Candida/Lodderomyces clade</taxon>
        <taxon>Candida</taxon>
    </lineage>
</organism>
<dbReference type="GO" id="GO:0034657">
    <property type="term" value="C:GID complex"/>
    <property type="evidence" value="ECO:0007669"/>
    <property type="project" value="TreeGrafter"/>
</dbReference>
<evidence type="ECO:0000256" key="1">
    <source>
        <dbReference type="SAM" id="Coils"/>
    </source>
</evidence>
<dbReference type="Proteomes" id="UP001202479">
    <property type="component" value="Unassembled WGS sequence"/>
</dbReference>
<dbReference type="PANTHER" id="PTHR12170">
    <property type="entry name" value="MACROPHAGE ERYTHROBLAST ATTACHER-RELATED"/>
    <property type="match status" value="1"/>
</dbReference>